<evidence type="ECO:0000256" key="4">
    <source>
        <dbReference type="ARBA" id="ARBA00022490"/>
    </source>
</evidence>
<keyword evidence="7" id="KW-0238">DNA-binding</keyword>
<dbReference type="SMART" id="SM00529">
    <property type="entry name" value="HTH_DTXR"/>
    <property type="match status" value="1"/>
</dbReference>
<dbReference type="InterPro" id="IPR050536">
    <property type="entry name" value="DtxR_MntR_Metal-Reg"/>
</dbReference>
<dbReference type="InterPro" id="IPR022689">
    <property type="entry name" value="Iron_dep_repressor"/>
</dbReference>
<keyword evidence="4" id="KW-0963">Cytoplasm</keyword>
<dbReference type="GO" id="GO:0003700">
    <property type="term" value="F:DNA-binding transcription factor activity"/>
    <property type="evidence" value="ECO:0007669"/>
    <property type="project" value="InterPro"/>
</dbReference>
<evidence type="ECO:0000256" key="6">
    <source>
        <dbReference type="ARBA" id="ARBA00023015"/>
    </source>
</evidence>
<keyword evidence="10" id="KW-0464">Manganese</keyword>
<dbReference type="GO" id="GO:0005737">
    <property type="term" value="C:cytoplasm"/>
    <property type="evidence" value="ECO:0007669"/>
    <property type="project" value="UniProtKB-SubCell"/>
</dbReference>
<keyword evidence="6" id="KW-0805">Transcription regulation</keyword>
<evidence type="ECO:0000256" key="3">
    <source>
        <dbReference type="ARBA" id="ARBA00011738"/>
    </source>
</evidence>
<comment type="caution">
    <text evidence="13">The sequence shown here is derived from an EMBL/GenBank/DDBJ whole genome shotgun (WGS) entry which is preliminary data.</text>
</comment>
<dbReference type="InterPro" id="IPR007167">
    <property type="entry name" value="Fe-transptr_FeoA-like"/>
</dbReference>
<evidence type="ECO:0000256" key="10">
    <source>
        <dbReference type="ARBA" id="ARBA00023211"/>
    </source>
</evidence>
<dbReference type="Pfam" id="PF02742">
    <property type="entry name" value="Fe_dep_repr_C"/>
    <property type="match status" value="1"/>
</dbReference>
<organism evidence="13 14">
    <name type="scientific">Conyzicola lurida</name>
    <dbReference type="NCBI Taxonomy" id="1172621"/>
    <lineage>
        <taxon>Bacteria</taxon>
        <taxon>Bacillati</taxon>
        <taxon>Actinomycetota</taxon>
        <taxon>Actinomycetes</taxon>
        <taxon>Micrococcales</taxon>
        <taxon>Microbacteriaceae</taxon>
        <taxon>Conyzicola</taxon>
    </lineage>
</organism>
<dbReference type="RefSeq" id="WP_246376084.1">
    <property type="nucleotide sequence ID" value="NZ_JACHMJ010000001.1"/>
</dbReference>
<keyword evidence="5" id="KW-0678">Repressor</keyword>
<evidence type="ECO:0000256" key="1">
    <source>
        <dbReference type="ARBA" id="ARBA00004496"/>
    </source>
</evidence>
<dbReference type="Pfam" id="PF04023">
    <property type="entry name" value="FeoA"/>
    <property type="match status" value="1"/>
</dbReference>
<dbReference type="Proteomes" id="UP000536685">
    <property type="component" value="Unassembled WGS sequence"/>
</dbReference>
<evidence type="ECO:0000259" key="12">
    <source>
        <dbReference type="PROSITE" id="PS50944"/>
    </source>
</evidence>
<dbReference type="PROSITE" id="PS50944">
    <property type="entry name" value="HTH_DTXR"/>
    <property type="match status" value="1"/>
</dbReference>
<dbReference type="Gene3D" id="1.10.60.10">
    <property type="entry name" value="Iron dependent repressor, metal binding and dimerisation domain"/>
    <property type="match status" value="1"/>
</dbReference>
<keyword evidence="14" id="KW-1185">Reference proteome</keyword>
<evidence type="ECO:0000256" key="7">
    <source>
        <dbReference type="ARBA" id="ARBA00023125"/>
    </source>
</evidence>
<dbReference type="InterPro" id="IPR001367">
    <property type="entry name" value="Fe_dep_repressor"/>
</dbReference>
<dbReference type="GO" id="GO:0003677">
    <property type="term" value="F:DNA binding"/>
    <property type="evidence" value="ECO:0007669"/>
    <property type="project" value="UniProtKB-KW"/>
</dbReference>
<dbReference type="AlphaFoldDB" id="A0A841AH35"/>
<dbReference type="PANTHER" id="PTHR33238">
    <property type="entry name" value="IRON (METAL) DEPENDENT REPRESSOR, DTXR FAMILY"/>
    <property type="match status" value="1"/>
</dbReference>
<evidence type="ECO:0000256" key="5">
    <source>
        <dbReference type="ARBA" id="ARBA00022491"/>
    </source>
</evidence>
<comment type="subcellular location">
    <subcellularLocation>
        <location evidence="1">Cytoplasm</location>
    </subcellularLocation>
</comment>
<evidence type="ECO:0000256" key="8">
    <source>
        <dbReference type="ARBA" id="ARBA00023159"/>
    </source>
</evidence>
<dbReference type="InterPro" id="IPR036390">
    <property type="entry name" value="WH_DNA-bd_sf"/>
</dbReference>
<keyword evidence="9" id="KW-0804">Transcription</keyword>
<name>A0A841AH35_9MICO</name>
<evidence type="ECO:0000256" key="2">
    <source>
        <dbReference type="ARBA" id="ARBA00007871"/>
    </source>
</evidence>
<comment type="similarity">
    <text evidence="2">Belongs to the DtxR/MntR family.</text>
</comment>
<gene>
    <name evidence="13" type="ORF">HD599_000850</name>
</gene>
<dbReference type="SUPFAM" id="SSF46785">
    <property type="entry name" value="Winged helix' DNA-binding domain"/>
    <property type="match status" value="1"/>
</dbReference>
<dbReference type="FunFam" id="1.10.60.10:FF:000004">
    <property type="entry name" value="DtxR family transcriptional regulator"/>
    <property type="match status" value="1"/>
</dbReference>
<evidence type="ECO:0000313" key="14">
    <source>
        <dbReference type="Proteomes" id="UP000536685"/>
    </source>
</evidence>
<evidence type="ECO:0000256" key="11">
    <source>
        <dbReference type="ARBA" id="ARBA00032593"/>
    </source>
</evidence>
<accession>A0A841AH35</accession>
<dbReference type="Gene3D" id="1.10.10.10">
    <property type="entry name" value="Winged helix-like DNA-binding domain superfamily/Winged helix DNA-binding domain"/>
    <property type="match status" value="1"/>
</dbReference>
<dbReference type="InterPro" id="IPR036388">
    <property type="entry name" value="WH-like_DNA-bd_sf"/>
</dbReference>
<dbReference type="InterPro" id="IPR022687">
    <property type="entry name" value="HTH_DTXR"/>
</dbReference>
<dbReference type="Pfam" id="PF01325">
    <property type="entry name" value="Fe_dep_repress"/>
    <property type="match status" value="1"/>
</dbReference>
<evidence type="ECO:0000313" key="13">
    <source>
        <dbReference type="EMBL" id="MBB5842527.1"/>
    </source>
</evidence>
<protein>
    <recommendedName>
        <fullName evidence="11">Manganese transport regulator</fullName>
    </recommendedName>
</protein>
<sequence>MPATPATYPMAFEDYVKVIYAHTEWQPEPITSSVLAGRLGLAASSVTEMVKKLGANGLVDHVRYGAITLTPDGAALALRMLRRHRLIETWLVQHYGYAWDEVHDEAEVLEHALSDRLLDKIDDELGRPTRDPHGDPIPSKAGVISQPAALLLRDAVVGERVVVVRISDRDSLLLRHLEAESVVLDRALEVRSRDPFVVQLEVQDGERTLAPDALVSIWVSREEPSRVK</sequence>
<evidence type="ECO:0000256" key="9">
    <source>
        <dbReference type="ARBA" id="ARBA00023163"/>
    </source>
</evidence>
<keyword evidence="8" id="KW-0010">Activator</keyword>
<reference evidence="13 14" key="1">
    <citation type="submission" date="2020-08" db="EMBL/GenBank/DDBJ databases">
        <title>Sequencing the genomes of 1000 actinobacteria strains.</title>
        <authorList>
            <person name="Klenk H.-P."/>
        </authorList>
    </citation>
    <scope>NUCLEOTIDE SEQUENCE [LARGE SCALE GENOMIC DNA]</scope>
    <source>
        <strain evidence="13 14">DSM 105784</strain>
    </source>
</reference>
<feature type="domain" description="HTH dtxR-type" evidence="12">
    <location>
        <begin position="1"/>
        <end position="70"/>
    </location>
</feature>
<dbReference type="PANTHER" id="PTHR33238:SF11">
    <property type="entry name" value="TRANSCRIPTIONAL REGULATOR MNTR"/>
    <property type="match status" value="1"/>
</dbReference>
<dbReference type="GO" id="GO:0045892">
    <property type="term" value="P:negative regulation of DNA-templated transcription"/>
    <property type="evidence" value="ECO:0007669"/>
    <property type="project" value="TreeGrafter"/>
</dbReference>
<comment type="subunit">
    <text evidence="3">Homodimer.</text>
</comment>
<proteinExistence type="inferred from homology"/>
<dbReference type="InterPro" id="IPR036421">
    <property type="entry name" value="Fe_dep_repressor_sf"/>
</dbReference>
<dbReference type="GO" id="GO:0046914">
    <property type="term" value="F:transition metal ion binding"/>
    <property type="evidence" value="ECO:0007669"/>
    <property type="project" value="InterPro"/>
</dbReference>
<dbReference type="GO" id="GO:0046983">
    <property type="term" value="F:protein dimerization activity"/>
    <property type="evidence" value="ECO:0007669"/>
    <property type="project" value="InterPro"/>
</dbReference>
<dbReference type="EMBL" id="JACHMJ010000001">
    <property type="protein sequence ID" value="MBB5842527.1"/>
    <property type="molecule type" value="Genomic_DNA"/>
</dbReference>
<dbReference type="SUPFAM" id="SSF47979">
    <property type="entry name" value="Iron-dependent repressor protein, dimerization domain"/>
    <property type="match status" value="1"/>
</dbReference>